<sequence>MAGYWFALILVLGFLIGGLHASAGDADPAYRSCVERCEKTGTIGDAFIPHCKFLSSDAAFNNTWYMQEPLYLQWKQLNCGSDCSYHCMMQREKEREALGLLPVKYHGKWPFKRIYVFQEPASAALSALNLLTHFIGWLSFFVLVNYKLPLRPHSKRTYYEYTGLWHIYGLLSMNAWLWSAIFHTRKAGLLICCCITWVFIDLVFAKNLRCEGRGNSGDVCSPNSSFRDDSHLVPQLLRARLWMEHEGLCGDGRRSTARMGDLGRHEAPSSTSPPMGRRVMWRARHASGDLRFPSLWRLRRRPRAMARVHHSPHLSVVELRQVGRRASDRFAREESQVRATSITRTLISLFNSSSRI</sequence>
<evidence type="ECO:0000313" key="9">
    <source>
        <dbReference type="Proteomes" id="UP000636800"/>
    </source>
</evidence>
<organism evidence="8 9">
    <name type="scientific">Vanilla planifolia</name>
    <name type="common">Vanilla</name>
    <dbReference type="NCBI Taxonomy" id="51239"/>
    <lineage>
        <taxon>Eukaryota</taxon>
        <taxon>Viridiplantae</taxon>
        <taxon>Streptophyta</taxon>
        <taxon>Embryophyta</taxon>
        <taxon>Tracheophyta</taxon>
        <taxon>Spermatophyta</taxon>
        <taxon>Magnoliopsida</taxon>
        <taxon>Liliopsida</taxon>
        <taxon>Asparagales</taxon>
        <taxon>Orchidaceae</taxon>
        <taxon>Vanilloideae</taxon>
        <taxon>Vanilleae</taxon>
        <taxon>Vanilla</taxon>
    </lineage>
</organism>
<keyword evidence="5 7" id="KW-1133">Transmembrane helix</keyword>
<feature type="signal peptide" evidence="7">
    <location>
        <begin position="1"/>
        <end position="21"/>
    </location>
</feature>
<keyword evidence="3 7" id="KW-0812">Transmembrane</keyword>
<keyword evidence="2 7" id="KW-0337">GPI-anchor biosynthesis</keyword>
<dbReference type="PANTHER" id="PTHR13148">
    <property type="entry name" value="PER1-RELATED"/>
    <property type="match status" value="1"/>
</dbReference>
<dbReference type="GO" id="GO:0016788">
    <property type="term" value="F:hydrolase activity, acting on ester bonds"/>
    <property type="evidence" value="ECO:0007669"/>
    <property type="project" value="TreeGrafter"/>
</dbReference>
<dbReference type="AlphaFoldDB" id="A0A835RIS8"/>
<evidence type="ECO:0000256" key="3">
    <source>
        <dbReference type="ARBA" id="ARBA00022692"/>
    </source>
</evidence>
<keyword evidence="6 7" id="KW-0472">Membrane</keyword>
<dbReference type="PANTHER" id="PTHR13148:SF0">
    <property type="entry name" value="POST-GPI ATTACHMENT TO PROTEINS FACTOR 3"/>
    <property type="match status" value="1"/>
</dbReference>
<dbReference type="GO" id="GO:0006506">
    <property type="term" value="P:GPI anchor biosynthetic process"/>
    <property type="evidence" value="ECO:0007669"/>
    <property type="project" value="UniProtKB-KW"/>
</dbReference>
<keyword evidence="7" id="KW-0333">Golgi apparatus</keyword>
<protein>
    <recommendedName>
        <fullName evidence="7">Post-GPI attachment to proteins factor 3</fullName>
    </recommendedName>
</protein>
<feature type="transmembrane region" description="Helical" evidence="7">
    <location>
        <begin position="187"/>
        <end position="205"/>
    </location>
</feature>
<keyword evidence="9" id="KW-1185">Reference proteome</keyword>
<comment type="subcellular location">
    <subcellularLocation>
        <location evidence="1">Endomembrane system</location>
        <topology evidence="1">Multi-pass membrane protein</topology>
    </subcellularLocation>
    <subcellularLocation>
        <location evidence="7">Golgi apparatus membrane</location>
        <topology evidence="7">Multi-pass membrane protein</topology>
    </subcellularLocation>
</comment>
<evidence type="ECO:0000313" key="8">
    <source>
        <dbReference type="EMBL" id="KAG0492906.1"/>
    </source>
</evidence>
<feature type="transmembrane region" description="Helical" evidence="7">
    <location>
        <begin position="123"/>
        <end position="146"/>
    </location>
</feature>
<evidence type="ECO:0000256" key="5">
    <source>
        <dbReference type="ARBA" id="ARBA00022989"/>
    </source>
</evidence>
<comment type="caution">
    <text evidence="8">The sequence shown here is derived from an EMBL/GenBank/DDBJ whole genome shotgun (WGS) entry which is preliminary data.</text>
</comment>
<feature type="transmembrane region" description="Helical" evidence="7">
    <location>
        <begin position="158"/>
        <end position="181"/>
    </location>
</feature>
<dbReference type="InterPro" id="IPR007217">
    <property type="entry name" value="Per1-like"/>
</dbReference>
<evidence type="ECO:0000256" key="1">
    <source>
        <dbReference type="ARBA" id="ARBA00004127"/>
    </source>
</evidence>
<dbReference type="GO" id="GO:0000139">
    <property type="term" value="C:Golgi membrane"/>
    <property type="evidence" value="ECO:0007669"/>
    <property type="project" value="UniProtKB-SubCell"/>
</dbReference>
<dbReference type="Pfam" id="PF04080">
    <property type="entry name" value="Per1"/>
    <property type="match status" value="1"/>
</dbReference>
<comment type="function">
    <text evidence="7">Involved in the lipid remodeling steps of GPI-anchor maturation.</text>
</comment>
<accession>A0A835RIS8</accession>
<keyword evidence="4 7" id="KW-0732">Signal</keyword>
<reference evidence="8 9" key="1">
    <citation type="journal article" date="2020" name="Nat. Food">
        <title>A phased Vanilla planifolia genome enables genetic improvement of flavour and production.</title>
        <authorList>
            <person name="Hasing T."/>
            <person name="Tang H."/>
            <person name="Brym M."/>
            <person name="Khazi F."/>
            <person name="Huang T."/>
            <person name="Chambers A.H."/>
        </authorList>
    </citation>
    <scope>NUCLEOTIDE SEQUENCE [LARGE SCALE GENOMIC DNA]</scope>
    <source>
        <tissue evidence="8">Leaf</tissue>
    </source>
</reference>
<comment type="caution">
    <text evidence="7">Lacks conserved residue(s) required for the propagation of feature annotation.</text>
</comment>
<evidence type="ECO:0000256" key="6">
    <source>
        <dbReference type="ARBA" id="ARBA00023136"/>
    </source>
</evidence>
<comment type="similarity">
    <text evidence="7">Belongs to the PGAP3 family.</text>
</comment>
<name>A0A835RIS8_VANPL</name>
<dbReference type="GO" id="GO:0005789">
    <property type="term" value="C:endoplasmic reticulum membrane"/>
    <property type="evidence" value="ECO:0007669"/>
    <property type="project" value="TreeGrafter"/>
</dbReference>
<evidence type="ECO:0000256" key="4">
    <source>
        <dbReference type="ARBA" id="ARBA00022729"/>
    </source>
</evidence>
<dbReference type="OrthoDB" id="276498at2759"/>
<gene>
    <name evidence="8" type="ORF">HPP92_006304</name>
</gene>
<dbReference type="EMBL" id="JADCNL010000002">
    <property type="protein sequence ID" value="KAG0492906.1"/>
    <property type="molecule type" value="Genomic_DNA"/>
</dbReference>
<evidence type="ECO:0000256" key="2">
    <source>
        <dbReference type="ARBA" id="ARBA00022502"/>
    </source>
</evidence>
<feature type="chain" id="PRO_5033112732" description="Post-GPI attachment to proteins factor 3" evidence="7">
    <location>
        <begin position="22"/>
        <end position="356"/>
    </location>
</feature>
<evidence type="ECO:0000256" key="7">
    <source>
        <dbReference type="RuleBase" id="RU365066"/>
    </source>
</evidence>
<proteinExistence type="inferred from homology"/>
<dbReference type="Proteomes" id="UP000636800">
    <property type="component" value="Chromosome 2"/>
</dbReference>